<keyword evidence="3" id="KW-0560">Oxidoreductase</keyword>
<reference evidence="6 7" key="1">
    <citation type="submission" date="2019-06" db="EMBL/GenBank/DDBJ databases">
        <title>New taxonomy in bacterial strain CC-CFT640, isolated from vineyard.</title>
        <authorList>
            <person name="Lin S.-Y."/>
            <person name="Tsai C.-F."/>
            <person name="Young C.-C."/>
        </authorList>
    </citation>
    <scope>NUCLEOTIDE SEQUENCE [LARGE SCALE GENOMIC DNA]</scope>
    <source>
        <strain evidence="6 7">CC-CFT640</strain>
    </source>
</reference>
<keyword evidence="4" id="KW-0503">Monooxygenase</keyword>
<organism evidence="6 7">
    <name type="scientific">Vineibacter terrae</name>
    <dbReference type="NCBI Taxonomy" id="2586908"/>
    <lineage>
        <taxon>Bacteria</taxon>
        <taxon>Pseudomonadati</taxon>
        <taxon>Pseudomonadota</taxon>
        <taxon>Alphaproteobacteria</taxon>
        <taxon>Hyphomicrobiales</taxon>
        <taxon>Vineibacter</taxon>
    </lineage>
</organism>
<dbReference type="NCBIfam" id="TIGR03619">
    <property type="entry name" value="F420_Rv2161c"/>
    <property type="match status" value="1"/>
</dbReference>
<dbReference type="InterPro" id="IPR036661">
    <property type="entry name" value="Luciferase-like_sf"/>
</dbReference>
<dbReference type="GO" id="GO:0008726">
    <property type="term" value="F:alkanesulfonate monooxygenase activity"/>
    <property type="evidence" value="ECO:0007669"/>
    <property type="project" value="TreeGrafter"/>
</dbReference>
<dbReference type="RefSeq" id="WP_147849597.1">
    <property type="nucleotide sequence ID" value="NZ_VDUZ01000031.1"/>
</dbReference>
<evidence type="ECO:0000256" key="3">
    <source>
        <dbReference type="ARBA" id="ARBA00023002"/>
    </source>
</evidence>
<name>A0A5C8PFZ3_9HYPH</name>
<dbReference type="OrthoDB" id="5728724at2"/>
<dbReference type="GO" id="GO:0046306">
    <property type="term" value="P:alkanesulfonate catabolic process"/>
    <property type="evidence" value="ECO:0007669"/>
    <property type="project" value="TreeGrafter"/>
</dbReference>
<dbReference type="InterPro" id="IPR011251">
    <property type="entry name" value="Luciferase-like_dom"/>
</dbReference>
<dbReference type="Pfam" id="PF00296">
    <property type="entry name" value="Bac_luciferase"/>
    <property type="match status" value="1"/>
</dbReference>
<evidence type="ECO:0000313" key="6">
    <source>
        <dbReference type="EMBL" id="TXL72698.1"/>
    </source>
</evidence>
<feature type="domain" description="Luciferase-like" evidence="5">
    <location>
        <begin position="16"/>
        <end position="299"/>
    </location>
</feature>
<evidence type="ECO:0000259" key="5">
    <source>
        <dbReference type="Pfam" id="PF00296"/>
    </source>
</evidence>
<dbReference type="EMBL" id="VDUZ01000031">
    <property type="protein sequence ID" value="TXL72698.1"/>
    <property type="molecule type" value="Genomic_DNA"/>
</dbReference>
<dbReference type="InterPro" id="IPR050172">
    <property type="entry name" value="SsuD_RutA_monooxygenase"/>
</dbReference>
<evidence type="ECO:0000313" key="7">
    <source>
        <dbReference type="Proteomes" id="UP000321638"/>
    </source>
</evidence>
<dbReference type="SUPFAM" id="SSF51679">
    <property type="entry name" value="Bacterial luciferase-like"/>
    <property type="match status" value="1"/>
</dbReference>
<evidence type="ECO:0000256" key="4">
    <source>
        <dbReference type="ARBA" id="ARBA00023033"/>
    </source>
</evidence>
<gene>
    <name evidence="6" type="ORF">FHP25_24420</name>
</gene>
<keyword evidence="7" id="KW-1185">Reference proteome</keyword>
<accession>A0A5C8PFZ3</accession>
<dbReference type="AlphaFoldDB" id="A0A5C8PFZ3"/>
<comment type="caution">
    <text evidence="6">The sequence shown here is derived from an EMBL/GenBank/DDBJ whole genome shotgun (WGS) entry which is preliminary data.</text>
</comment>
<evidence type="ECO:0000256" key="2">
    <source>
        <dbReference type="ARBA" id="ARBA00022643"/>
    </source>
</evidence>
<protein>
    <submittedName>
        <fullName evidence="6">LLM class F420-dependent oxidoreductase</fullName>
    </submittedName>
</protein>
<dbReference type="Proteomes" id="UP000321638">
    <property type="component" value="Unassembled WGS sequence"/>
</dbReference>
<dbReference type="PANTHER" id="PTHR42847:SF4">
    <property type="entry name" value="ALKANESULFONATE MONOOXYGENASE-RELATED"/>
    <property type="match status" value="1"/>
</dbReference>
<dbReference type="PANTHER" id="PTHR42847">
    <property type="entry name" value="ALKANESULFONATE MONOOXYGENASE"/>
    <property type="match status" value="1"/>
</dbReference>
<sequence>MQLGASMPVSDIGTGPNVLRDYAQAVEGLGYDYLLAADHVLGKNPVATLRHGASTGVSIEHARRIGTTALAFHDPLVLFGFLSGCTTKIGFASGVLILAQRQAAIVAKQAASLDELCGGRFRLGIGVGWNEIEFQGLGTDFRTRGRRSEEQVRFMQALWAEPHTTFHGEFHHLDDGGLTLRPKSGRVPVWFGGHAEATFHRVAKYGDGYMPLNYAPGDQALAAFEKLRTLIREAGRRPQDVGLEVWVSPGAGSEDDWRREITFWSTAGVTHVTAHTTYVSDHHRRVSGRTAAEHLAALTRYRAAVADLL</sequence>
<keyword evidence="2" id="KW-0288">FMN</keyword>
<keyword evidence="1" id="KW-0285">Flavoprotein</keyword>
<dbReference type="Gene3D" id="3.20.20.30">
    <property type="entry name" value="Luciferase-like domain"/>
    <property type="match status" value="1"/>
</dbReference>
<dbReference type="InterPro" id="IPR019921">
    <property type="entry name" value="Lucif-like_OxRdtase_Rv2161c"/>
</dbReference>
<proteinExistence type="predicted"/>
<evidence type="ECO:0000256" key="1">
    <source>
        <dbReference type="ARBA" id="ARBA00022630"/>
    </source>
</evidence>